<dbReference type="AlphaFoldDB" id="A0A1I2IXG1"/>
<dbReference type="PROSITE" id="PS50977">
    <property type="entry name" value="HTH_TETR_2"/>
    <property type="match status" value="1"/>
</dbReference>
<evidence type="ECO:0000256" key="3">
    <source>
        <dbReference type="ARBA" id="ARBA00023163"/>
    </source>
</evidence>
<evidence type="ECO:0000259" key="5">
    <source>
        <dbReference type="PROSITE" id="PS50977"/>
    </source>
</evidence>
<dbReference type="Pfam" id="PF00440">
    <property type="entry name" value="TetR_N"/>
    <property type="match status" value="1"/>
</dbReference>
<dbReference type="PANTHER" id="PTHR30055:SF151">
    <property type="entry name" value="TRANSCRIPTIONAL REGULATORY PROTEIN"/>
    <property type="match status" value="1"/>
</dbReference>
<proteinExistence type="predicted"/>
<dbReference type="Gene3D" id="1.10.10.60">
    <property type="entry name" value="Homeodomain-like"/>
    <property type="match status" value="1"/>
</dbReference>
<evidence type="ECO:0000256" key="4">
    <source>
        <dbReference type="PROSITE-ProRule" id="PRU00335"/>
    </source>
</evidence>
<dbReference type="InterPro" id="IPR004111">
    <property type="entry name" value="Repressor_TetR_C"/>
</dbReference>
<gene>
    <name evidence="6" type="ORF">SAMN05421541_1119</name>
</gene>
<evidence type="ECO:0000313" key="6">
    <source>
        <dbReference type="EMBL" id="SFF46984.1"/>
    </source>
</evidence>
<organism evidence="6 7">
    <name type="scientific">Actinoplanes philippinensis</name>
    <dbReference type="NCBI Taxonomy" id="35752"/>
    <lineage>
        <taxon>Bacteria</taxon>
        <taxon>Bacillati</taxon>
        <taxon>Actinomycetota</taxon>
        <taxon>Actinomycetes</taxon>
        <taxon>Micromonosporales</taxon>
        <taxon>Micromonosporaceae</taxon>
        <taxon>Actinoplanes</taxon>
    </lineage>
</organism>
<name>A0A1I2IXG1_9ACTN</name>
<dbReference type="InterPro" id="IPR036271">
    <property type="entry name" value="Tet_transcr_reg_TetR-rel_C_sf"/>
</dbReference>
<dbReference type="GO" id="GO:0000976">
    <property type="term" value="F:transcription cis-regulatory region binding"/>
    <property type="evidence" value="ECO:0007669"/>
    <property type="project" value="TreeGrafter"/>
</dbReference>
<feature type="DNA-binding region" description="H-T-H motif" evidence="4">
    <location>
        <begin position="46"/>
        <end position="65"/>
    </location>
</feature>
<dbReference type="InterPro" id="IPR001647">
    <property type="entry name" value="HTH_TetR"/>
</dbReference>
<evidence type="ECO:0000256" key="1">
    <source>
        <dbReference type="ARBA" id="ARBA00023015"/>
    </source>
</evidence>
<dbReference type="STRING" id="35752.SAMN05421541_1119"/>
<dbReference type="InterPro" id="IPR050109">
    <property type="entry name" value="HTH-type_TetR-like_transc_reg"/>
</dbReference>
<dbReference type="GO" id="GO:0045892">
    <property type="term" value="P:negative regulation of DNA-templated transcription"/>
    <property type="evidence" value="ECO:0007669"/>
    <property type="project" value="InterPro"/>
</dbReference>
<dbReference type="OrthoDB" id="2570341at2"/>
<dbReference type="EMBL" id="FONV01000011">
    <property type="protein sequence ID" value="SFF46984.1"/>
    <property type="molecule type" value="Genomic_DNA"/>
</dbReference>
<dbReference type="PANTHER" id="PTHR30055">
    <property type="entry name" value="HTH-TYPE TRANSCRIPTIONAL REGULATOR RUTR"/>
    <property type="match status" value="1"/>
</dbReference>
<evidence type="ECO:0000313" key="7">
    <source>
        <dbReference type="Proteomes" id="UP000199645"/>
    </source>
</evidence>
<keyword evidence="1" id="KW-0805">Transcription regulation</keyword>
<keyword evidence="3" id="KW-0804">Transcription</keyword>
<keyword evidence="7" id="KW-1185">Reference proteome</keyword>
<keyword evidence="2 4" id="KW-0238">DNA-binding</keyword>
<dbReference type="InterPro" id="IPR009057">
    <property type="entry name" value="Homeodomain-like_sf"/>
</dbReference>
<dbReference type="Pfam" id="PF02909">
    <property type="entry name" value="TetR_C_1"/>
    <property type="match status" value="1"/>
</dbReference>
<evidence type="ECO:0000256" key="2">
    <source>
        <dbReference type="ARBA" id="ARBA00023125"/>
    </source>
</evidence>
<dbReference type="RefSeq" id="WP_093618957.1">
    <property type="nucleotide sequence ID" value="NZ_BOMT01000063.1"/>
</dbReference>
<dbReference type="SUPFAM" id="SSF48498">
    <property type="entry name" value="Tetracyclin repressor-like, C-terminal domain"/>
    <property type="match status" value="1"/>
</dbReference>
<sequence length="241" mass="26249">MENYPLLWRRSRPAKRAAGRPPRLSVDAVLAAAIRIADADGLEAASMARVAADLGVATMTLYTYVPSRADLIALMVDDVLLARELTASGKGWRERVALFAARTREMYLAHPWLTEVSLVRPPLGPGTMAEREFLIATMALAGVPAAAVNRAALAVTAYVYAFAREAGEDRRLSRASGQSTASWWQEHGDFWENWFDVEAYPAMTALWNAGGFDDEGQTAFDYGLALILDGIARSGIARSVE</sequence>
<accession>A0A1I2IXG1</accession>
<dbReference type="Gene3D" id="1.10.357.10">
    <property type="entry name" value="Tetracycline Repressor, domain 2"/>
    <property type="match status" value="1"/>
</dbReference>
<reference evidence="6 7" key="1">
    <citation type="submission" date="2016-10" db="EMBL/GenBank/DDBJ databases">
        <authorList>
            <person name="de Groot N.N."/>
        </authorList>
    </citation>
    <scope>NUCLEOTIDE SEQUENCE [LARGE SCALE GENOMIC DNA]</scope>
    <source>
        <strain evidence="6 7">DSM 43019</strain>
    </source>
</reference>
<dbReference type="Proteomes" id="UP000199645">
    <property type="component" value="Unassembled WGS sequence"/>
</dbReference>
<protein>
    <submittedName>
        <fullName evidence="6">Regulatory protein, tetR family</fullName>
    </submittedName>
</protein>
<dbReference type="GO" id="GO:0003700">
    <property type="term" value="F:DNA-binding transcription factor activity"/>
    <property type="evidence" value="ECO:0007669"/>
    <property type="project" value="TreeGrafter"/>
</dbReference>
<dbReference type="SUPFAM" id="SSF46689">
    <property type="entry name" value="Homeodomain-like"/>
    <property type="match status" value="1"/>
</dbReference>
<feature type="domain" description="HTH tetR-type" evidence="5">
    <location>
        <begin position="23"/>
        <end position="83"/>
    </location>
</feature>